<sequence length="103" mass="11434">MAEEIVAEAHKVCPYAQATFPCGEEFYCFWSNVEVYASDPNGGRAFFTLKINENPYETVLAKGGNYDPEVHDQLVAEAAAERFGITAEEALEIYTNIAFENAN</sequence>
<dbReference type="EMBL" id="LQWZ01000012">
    <property type="protein sequence ID" value="OAH57638.1"/>
    <property type="molecule type" value="Genomic_DNA"/>
</dbReference>
<accession>A0A177KWA2</accession>
<proteinExistence type="predicted"/>
<dbReference type="AlphaFoldDB" id="A0A177KWA2"/>
<reference evidence="1 2" key="1">
    <citation type="submission" date="2016-01" db="EMBL/GenBank/DDBJ databases">
        <title>Investigation of taxonomic status of Bacillus aminovorans.</title>
        <authorList>
            <person name="Verma A."/>
            <person name="Pal Y."/>
            <person name="Krishnamurthi S."/>
        </authorList>
    </citation>
    <scope>NUCLEOTIDE SEQUENCE [LARGE SCALE GENOMIC DNA]</scope>
    <source>
        <strain evidence="1 2">DSM 4337</strain>
    </source>
</reference>
<dbReference type="Proteomes" id="UP000077271">
    <property type="component" value="Unassembled WGS sequence"/>
</dbReference>
<evidence type="ECO:0000313" key="2">
    <source>
        <dbReference type="Proteomes" id="UP000077271"/>
    </source>
</evidence>
<gene>
    <name evidence="1" type="ORF">AWH48_01065</name>
</gene>
<organism evidence="1 2">
    <name type="scientific">Domibacillus aminovorans</name>
    <dbReference type="NCBI Taxonomy" id="29332"/>
    <lineage>
        <taxon>Bacteria</taxon>
        <taxon>Bacillati</taxon>
        <taxon>Bacillota</taxon>
        <taxon>Bacilli</taxon>
        <taxon>Bacillales</taxon>
        <taxon>Bacillaceae</taxon>
        <taxon>Domibacillus</taxon>
    </lineage>
</organism>
<dbReference type="RefSeq" id="WP_063974670.1">
    <property type="nucleotide sequence ID" value="NZ_LQWZ01000012.1"/>
</dbReference>
<evidence type="ECO:0000313" key="1">
    <source>
        <dbReference type="EMBL" id="OAH57638.1"/>
    </source>
</evidence>
<comment type="caution">
    <text evidence="1">The sequence shown here is derived from an EMBL/GenBank/DDBJ whole genome shotgun (WGS) entry which is preliminary data.</text>
</comment>
<name>A0A177KWA2_9BACI</name>
<protein>
    <submittedName>
        <fullName evidence="1">Uncharacterized protein</fullName>
    </submittedName>
</protein>